<feature type="compositionally biased region" description="Basic and acidic residues" evidence="1">
    <location>
        <begin position="7"/>
        <end position="25"/>
    </location>
</feature>
<dbReference type="EMBL" id="JAAGNN010000007">
    <property type="protein sequence ID" value="KAF4086694.1"/>
    <property type="molecule type" value="Genomic_DNA"/>
</dbReference>
<protein>
    <submittedName>
        <fullName evidence="2">Uncharacterized protein</fullName>
    </submittedName>
</protein>
<organism evidence="2 3">
    <name type="scientific">Ameiurus melas</name>
    <name type="common">Black bullhead</name>
    <name type="synonym">Silurus melas</name>
    <dbReference type="NCBI Taxonomy" id="219545"/>
    <lineage>
        <taxon>Eukaryota</taxon>
        <taxon>Metazoa</taxon>
        <taxon>Chordata</taxon>
        <taxon>Craniata</taxon>
        <taxon>Vertebrata</taxon>
        <taxon>Euteleostomi</taxon>
        <taxon>Actinopterygii</taxon>
        <taxon>Neopterygii</taxon>
        <taxon>Teleostei</taxon>
        <taxon>Ostariophysi</taxon>
        <taxon>Siluriformes</taxon>
        <taxon>Ictaluridae</taxon>
        <taxon>Ameiurus</taxon>
    </lineage>
</organism>
<sequence>MSLSGVQDKEKDQSLIEVERSDLPEPSHVSLSRSMNPPYNLRDKDDSTDLSLIQVERSDSSEPSHVSLSRSMNPPYNLRDRDDSTDLRTQKEESRIIIRRQLLIKVSV</sequence>
<proteinExistence type="predicted"/>
<dbReference type="AlphaFoldDB" id="A0A7J6AV24"/>
<feature type="compositionally biased region" description="Basic and acidic residues" evidence="1">
    <location>
        <begin position="78"/>
        <end position="92"/>
    </location>
</feature>
<evidence type="ECO:0000313" key="3">
    <source>
        <dbReference type="Proteomes" id="UP000593565"/>
    </source>
</evidence>
<comment type="caution">
    <text evidence="2">The sequence shown here is derived from an EMBL/GenBank/DDBJ whole genome shotgun (WGS) entry which is preliminary data.</text>
</comment>
<dbReference type="Proteomes" id="UP000593565">
    <property type="component" value="Unassembled WGS sequence"/>
</dbReference>
<accession>A0A7J6AV24</accession>
<feature type="region of interest" description="Disordered" evidence="1">
    <location>
        <begin position="1"/>
        <end position="92"/>
    </location>
</feature>
<name>A0A7J6AV24_AMEME</name>
<reference evidence="2 3" key="1">
    <citation type="submission" date="2020-02" db="EMBL/GenBank/DDBJ databases">
        <title>A chromosome-scale genome assembly of the black bullhead catfish (Ameiurus melas).</title>
        <authorList>
            <person name="Wen M."/>
            <person name="Zham M."/>
            <person name="Cabau C."/>
            <person name="Klopp C."/>
            <person name="Donnadieu C."/>
            <person name="Roques C."/>
            <person name="Bouchez O."/>
            <person name="Lampietro C."/>
            <person name="Jouanno E."/>
            <person name="Herpin A."/>
            <person name="Louis A."/>
            <person name="Berthelot C."/>
            <person name="Parey E."/>
            <person name="Roest-Crollius H."/>
            <person name="Braasch I."/>
            <person name="Postlethwait J."/>
            <person name="Robinson-Rechavi M."/>
            <person name="Echchiki A."/>
            <person name="Begum T."/>
            <person name="Montfort J."/>
            <person name="Schartl M."/>
            <person name="Bobe J."/>
            <person name="Guiguen Y."/>
        </authorList>
    </citation>
    <scope>NUCLEOTIDE SEQUENCE [LARGE SCALE GENOMIC DNA]</scope>
    <source>
        <strain evidence="2">M_S1</strain>
        <tissue evidence="2">Blood</tissue>
    </source>
</reference>
<gene>
    <name evidence="2" type="ORF">AMELA_G00087220</name>
</gene>
<evidence type="ECO:0000313" key="2">
    <source>
        <dbReference type="EMBL" id="KAF4086694.1"/>
    </source>
</evidence>
<evidence type="ECO:0000256" key="1">
    <source>
        <dbReference type="SAM" id="MobiDB-lite"/>
    </source>
</evidence>
<keyword evidence="3" id="KW-1185">Reference proteome</keyword>
<feature type="compositionally biased region" description="Polar residues" evidence="1">
    <location>
        <begin position="63"/>
        <end position="74"/>
    </location>
</feature>